<dbReference type="Proteomes" id="UP000653056">
    <property type="component" value="Unassembled WGS sequence"/>
</dbReference>
<sequence length="125" mass="13488">MVVSLGLRGLARSGSYLGSGAATTDRHPQHKAERECHPFGGAHSPPPLENKGGPQYDPGSQLLALLPEDELARLLPHIERVTLPLGKSLCESGGVMQQVYFPLTSFISLIANLSDGSGWKWQCRQ</sequence>
<reference evidence="3" key="1">
    <citation type="journal article" date="2019" name="Int. J. Syst. Evol. Microbiol.">
        <title>The Global Catalogue of Microorganisms (GCM) 10K type strain sequencing project: providing services to taxonomists for standard genome sequencing and annotation.</title>
        <authorList>
            <consortium name="The Broad Institute Genomics Platform"/>
            <consortium name="The Broad Institute Genome Sequencing Center for Infectious Disease"/>
            <person name="Wu L."/>
            <person name="Ma J."/>
        </authorList>
    </citation>
    <scope>NUCLEOTIDE SEQUENCE [LARGE SCALE GENOMIC DNA]</scope>
    <source>
        <strain evidence="3">KCTC 22228</strain>
    </source>
</reference>
<name>A0ABQ2ZCS8_9GAMM</name>
<gene>
    <name evidence="2" type="ORF">GCM10007160_39920</name>
</gene>
<comment type="caution">
    <text evidence="2">The sequence shown here is derived from an EMBL/GenBank/DDBJ whole genome shotgun (WGS) entry which is preliminary data.</text>
</comment>
<feature type="region of interest" description="Disordered" evidence="1">
    <location>
        <begin position="17"/>
        <end position="60"/>
    </location>
</feature>
<keyword evidence="3" id="KW-1185">Reference proteome</keyword>
<evidence type="ECO:0000256" key="1">
    <source>
        <dbReference type="SAM" id="MobiDB-lite"/>
    </source>
</evidence>
<proteinExistence type="predicted"/>
<evidence type="ECO:0000313" key="2">
    <source>
        <dbReference type="EMBL" id="GGY08574.1"/>
    </source>
</evidence>
<protein>
    <submittedName>
        <fullName evidence="2">Uncharacterized protein</fullName>
    </submittedName>
</protein>
<organism evidence="2 3">
    <name type="scientific">Litchfieldella qijiaojingensis</name>
    <dbReference type="NCBI Taxonomy" id="980347"/>
    <lineage>
        <taxon>Bacteria</taxon>
        <taxon>Pseudomonadati</taxon>
        <taxon>Pseudomonadota</taxon>
        <taxon>Gammaproteobacteria</taxon>
        <taxon>Oceanospirillales</taxon>
        <taxon>Halomonadaceae</taxon>
        <taxon>Litchfieldella</taxon>
    </lineage>
</organism>
<evidence type="ECO:0000313" key="3">
    <source>
        <dbReference type="Proteomes" id="UP000653056"/>
    </source>
</evidence>
<accession>A0ABQ2ZCS8</accession>
<dbReference type="EMBL" id="BMXS01000031">
    <property type="protein sequence ID" value="GGY08574.1"/>
    <property type="molecule type" value="Genomic_DNA"/>
</dbReference>
<feature type="compositionally biased region" description="Basic and acidic residues" evidence="1">
    <location>
        <begin position="24"/>
        <end position="37"/>
    </location>
</feature>